<feature type="signal peptide" evidence="1">
    <location>
        <begin position="1"/>
        <end position="21"/>
    </location>
</feature>
<dbReference type="PROSITE" id="PS51257">
    <property type="entry name" value="PROKAR_LIPOPROTEIN"/>
    <property type="match status" value="1"/>
</dbReference>
<dbReference type="InterPro" id="IPR004352">
    <property type="entry name" value="GH114_TIM-barrel"/>
</dbReference>
<evidence type="ECO:0000313" key="4">
    <source>
        <dbReference type="Proteomes" id="UP000003643"/>
    </source>
</evidence>
<dbReference type="Gene3D" id="3.20.20.70">
    <property type="entry name" value="Aldolase class I"/>
    <property type="match status" value="2"/>
</dbReference>
<protein>
    <submittedName>
        <fullName evidence="3">Putative cysteine--tRNA ligase</fullName>
    </submittedName>
</protein>
<proteinExistence type="predicted"/>
<accession>D5RE98</accession>
<gene>
    <name evidence="3" type="ORF">HMPREF0397_1533</name>
</gene>
<evidence type="ECO:0000259" key="2">
    <source>
        <dbReference type="Pfam" id="PF03537"/>
    </source>
</evidence>
<name>D5RE98_FUSN2</name>
<dbReference type="AlphaFoldDB" id="D5RE98"/>
<reference evidence="3 4" key="1">
    <citation type="submission" date="2010-04" db="EMBL/GenBank/DDBJ databases">
        <authorList>
            <person name="Qin X."/>
            <person name="Bachman B."/>
            <person name="Battles P."/>
            <person name="Bell A."/>
            <person name="Bess C."/>
            <person name="Bickham C."/>
            <person name="Chaboub L."/>
            <person name="Chen D."/>
            <person name="Coyle M."/>
            <person name="Deiros D.R."/>
            <person name="Dinh H."/>
            <person name="Forbes L."/>
            <person name="Fowler G."/>
            <person name="Francisco L."/>
            <person name="Fu Q."/>
            <person name="Gubbala S."/>
            <person name="Hale W."/>
            <person name="Han Y."/>
            <person name="Hemphill L."/>
            <person name="Highlander S.K."/>
            <person name="Hirani K."/>
            <person name="Hogues M."/>
            <person name="Jackson L."/>
            <person name="Jakkamsetti A."/>
            <person name="Javaid M."/>
            <person name="Jiang H."/>
            <person name="Korchina V."/>
            <person name="Kovar C."/>
            <person name="Lara F."/>
            <person name="Lee S."/>
            <person name="Mata R."/>
            <person name="Mathew T."/>
            <person name="Moen C."/>
            <person name="Morales K."/>
            <person name="Munidasa M."/>
            <person name="Nazareth L."/>
            <person name="Ngo R."/>
            <person name="Nguyen L."/>
            <person name="Okwuonu G."/>
            <person name="Ongeri F."/>
            <person name="Patil S."/>
            <person name="Petrosino J."/>
            <person name="Pham C."/>
            <person name="Pham P."/>
            <person name="Pu L.-L."/>
            <person name="Puazo M."/>
            <person name="Raj R."/>
            <person name="Reid J."/>
            <person name="Rouhana J."/>
            <person name="Saada N."/>
            <person name="Shang Y."/>
            <person name="Simmons D."/>
            <person name="Thornton R."/>
            <person name="Warren J."/>
            <person name="Weissenberger G."/>
            <person name="Zhang J."/>
            <person name="Zhang L."/>
            <person name="Zhou C."/>
            <person name="Zhu D."/>
            <person name="Muzny D."/>
            <person name="Worley K."/>
            <person name="Gibbs R."/>
        </authorList>
    </citation>
    <scope>NUCLEOTIDE SEQUENCE [LARGE SCALE GENOMIC DNA]</scope>
    <source>
        <strain evidence="4">ATCC 23726 / VPI 4351</strain>
    </source>
</reference>
<sequence>MINIKKYILLLLFSISCFSFSAVNNIYKERMRDFIKELRNNTNKEKIIITQNGSELYFKKGKIDNKFFAITNGTTQESLYYGDELRFNVPTPKGLKNELLELTVPIRKKGKPVFVINYGKGKKKREFLKKEDLKTKFVSELLPSFNADKLYETIKDYNDEDINSLNEVKNFLCFLNSENFSDIDEYYQALKNTNYDLLLIEVSYKNTFFTKEQIEDLKIKNNGGKRIVIAYLSIGEAEDYRFYWNKKWNKKKPNWIIKESENWEGNYIVKYWSPEWKDIIKEYQKKLDEIGVDGYLLDTIDTYRYFEENYKGTVIN</sequence>
<dbReference type="PANTHER" id="PTHR35882:SF3">
    <property type="entry name" value="GLYCOSIDE-HYDROLASE FAMILY GH114 TIM-BARREL DOMAIN-CONTAINING PROTEIN"/>
    <property type="match status" value="1"/>
</dbReference>
<dbReference type="Pfam" id="PF03537">
    <property type="entry name" value="Glyco_hydro_114"/>
    <property type="match status" value="1"/>
</dbReference>
<comment type="caution">
    <text evidence="3">The sequence shown here is derived from an EMBL/GenBank/DDBJ whole genome shotgun (WGS) entry which is preliminary data.</text>
</comment>
<dbReference type="InterPro" id="IPR016062">
    <property type="entry name" value="TM1410-rel"/>
</dbReference>
<evidence type="ECO:0000256" key="1">
    <source>
        <dbReference type="SAM" id="SignalP"/>
    </source>
</evidence>
<dbReference type="PANTHER" id="PTHR35882">
    <property type="entry name" value="PELA"/>
    <property type="match status" value="1"/>
</dbReference>
<evidence type="ECO:0000313" key="3">
    <source>
        <dbReference type="EMBL" id="EFG94863.1"/>
    </source>
</evidence>
<dbReference type="InterPro" id="IPR013785">
    <property type="entry name" value="Aldolase_TIM"/>
</dbReference>
<keyword evidence="3" id="KW-0436">Ligase</keyword>
<organism evidence="3 4">
    <name type="scientific">Fusobacterium nucleatum subsp. nucleatum (strain ATCC 23726 / VPI 4351)</name>
    <dbReference type="NCBI Taxonomy" id="525283"/>
    <lineage>
        <taxon>Bacteria</taxon>
        <taxon>Fusobacteriati</taxon>
        <taxon>Fusobacteriota</taxon>
        <taxon>Fusobacteriia</taxon>
        <taxon>Fusobacteriales</taxon>
        <taxon>Fusobacteriaceae</taxon>
        <taxon>Fusobacterium</taxon>
    </lineage>
</organism>
<keyword evidence="1" id="KW-0732">Signal</keyword>
<dbReference type="GO" id="GO:0016874">
    <property type="term" value="F:ligase activity"/>
    <property type="evidence" value="ECO:0007669"/>
    <property type="project" value="UniProtKB-KW"/>
</dbReference>
<feature type="domain" description="Glycoside-hydrolase family GH114 TIM-barrel" evidence="2">
    <location>
        <begin position="208"/>
        <end position="306"/>
    </location>
</feature>
<dbReference type="EMBL" id="ADVK01000043">
    <property type="protein sequence ID" value="EFG94863.1"/>
    <property type="molecule type" value="Genomic_DNA"/>
</dbReference>
<feature type="chain" id="PRO_5003075497" evidence="1">
    <location>
        <begin position="22"/>
        <end position="316"/>
    </location>
</feature>
<dbReference type="PRINTS" id="PR01545">
    <property type="entry name" value="THEMAYE10DUF"/>
</dbReference>
<dbReference type="SUPFAM" id="SSF51445">
    <property type="entry name" value="(Trans)glycosidases"/>
    <property type="match status" value="1"/>
</dbReference>
<dbReference type="Proteomes" id="UP000003643">
    <property type="component" value="Unassembled WGS sequence"/>
</dbReference>
<dbReference type="InterPro" id="IPR017853">
    <property type="entry name" value="GH"/>
</dbReference>